<feature type="transmembrane region" description="Helical" evidence="1">
    <location>
        <begin position="169"/>
        <end position="192"/>
    </location>
</feature>
<organism evidence="2 4">
    <name type="scientific">Saccharolobus shibatae</name>
    <dbReference type="NCBI Taxonomy" id="2286"/>
    <lineage>
        <taxon>Archaea</taxon>
        <taxon>Thermoproteota</taxon>
        <taxon>Thermoprotei</taxon>
        <taxon>Sulfolobales</taxon>
        <taxon>Sulfolobaceae</taxon>
        <taxon>Saccharolobus</taxon>
    </lineage>
</organism>
<evidence type="ECO:0000313" key="3">
    <source>
        <dbReference type="EMBL" id="QXJ35324.1"/>
    </source>
</evidence>
<evidence type="ECO:0000313" key="5">
    <source>
        <dbReference type="Proteomes" id="UP000694036"/>
    </source>
</evidence>
<evidence type="ECO:0000313" key="4">
    <source>
        <dbReference type="Proteomes" id="UP000693941"/>
    </source>
</evidence>
<evidence type="ECO:0000256" key="1">
    <source>
        <dbReference type="SAM" id="Phobius"/>
    </source>
</evidence>
<name>A0A8F5BVW2_9CREN</name>
<feature type="transmembrane region" description="Helical" evidence="1">
    <location>
        <begin position="20"/>
        <end position="36"/>
    </location>
</feature>
<keyword evidence="1" id="KW-0472">Membrane</keyword>
<proteinExistence type="predicted"/>
<keyword evidence="1" id="KW-0812">Transmembrane</keyword>
<protein>
    <submittedName>
        <fullName evidence="2">Uncharacterized protein</fullName>
    </submittedName>
</protein>
<sequence>MSKPNSFSNFLINFLNLRQIEGYFSLLLSAIGYLPVTTVPTKSFVQSHVFWELLLLFLSYTFVGYLAPVLICRRLRRVEEEGFTYYIGDGKYIGRGVNAMIIDVIIPFVAVTEETSYSEIYELRNKIESRLIRFEKLRKYMLLIIVGYLFGILDYLASYYKSNFYSRDYLFIISFSFLFLILFVGSIVYAMYYNIKYDKRKNDFAFHIKKTTLKTVHSDNVSVKILSHLLPLILSFSLIPSLAFALFEPSQFSYLIFLEKYVVEVILLSIIAFLSYNIFVALGLIYEEFLASFAQYLFISAIPQLFLLPELKYPSLNSTYIVILSSFTLIAYITAVLSTNKKKRALIAWLIIAFISLLASMIISLLYSFSLV</sequence>
<feature type="transmembrane region" description="Helical" evidence="1">
    <location>
        <begin position="346"/>
        <end position="369"/>
    </location>
</feature>
<accession>A0A8F5BVW2</accession>
<feature type="transmembrane region" description="Helical" evidence="1">
    <location>
        <begin position="289"/>
        <end position="308"/>
    </location>
</feature>
<feature type="transmembrane region" description="Helical" evidence="1">
    <location>
        <begin position="261"/>
        <end position="282"/>
    </location>
</feature>
<dbReference type="RefSeq" id="WP_218257928.1">
    <property type="nucleotide sequence ID" value="NZ_CP077713.1"/>
</dbReference>
<keyword evidence="5" id="KW-1185">Reference proteome</keyword>
<keyword evidence="1" id="KW-1133">Transmembrane helix</keyword>
<dbReference type="EMBL" id="CP077713">
    <property type="protein sequence ID" value="QXJ35324.1"/>
    <property type="molecule type" value="Genomic_DNA"/>
</dbReference>
<dbReference type="Proteomes" id="UP000693941">
    <property type="component" value="Chromosome"/>
</dbReference>
<dbReference type="EMBL" id="CP077715">
    <property type="protein sequence ID" value="QXJ32289.1"/>
    <property type="molecule type" value="Genomic_DNA"/>
</dbReference>
<feature type="transmembrane region" description="Helical" evidence="1">
    <location>
        <begin position="48"/>
        <end position="67"/>
    </location>
</feature>
<feature type="transmembrane region" description="Helical" evidence="1">
    <location>
        <begin position="229"/>
        <end position="249"/>
    </location>
</feature>
<evidence type="ECO:0000313" key="2">
    <source>
        <dbReference type="EMBL" id="QXJ32289.1"/>
    </source>
</evidence>
<feature type="transmembrane region" description="Helical" evidence="1">
    <location>
        <begin position="140"/>
        <end position="157"/>
    </location>
</feature>
<reference evidence="2 5" key="1">
    <citation type="journal article" date="2021" name="Environ. Microbiol.">
        <title>New insights into the diversity and evolution of the archaeal mobilome from three complete genomes of Saccharolobus shibatae.</title>
        <authorList>
            <person name="Medvedeva S."/>
            <person name="Brandt D."/>
            <person name="Cvirkaite-Krupovic V."/>
            <person name="Liu Y."/>
            <person name="Severinov K."/>
            <person name="Ishino S."/>
            <person name="Ishino Y."/>
            <person name="Prangishvili D."/>
            <person name="Kalinowski J."/>
            <person name="Krupovic M."/>
        </authorList>
    </citation>
    <scope>NUCLEOTIDE SEQUENCE</scope>
    <source>
        <strain evidence="2">BEU9</strain>
        <strain evidence="3 5">S38A</strain>
    </source>
</reference>
<feature type="transmembrane region" description="Helical" evidence="1">
    <location>
        <begin position="320"/>
        <end position="339"/>
    </location>
</feature>
<dbReference type="AlphaFoldDB" id="A0A8F5BVW2"/>
<gene>
    <name evidence="2" type="ORF">J5U21_01940</name>
    <name evidence="3" type="ORF">J5U22_01871</name>
</gene>
<dbReference type="Proteomes" id="UP000694036">
    <property type="component" value="Chromosome"/>
</dbReference>
<dbReference type="GeneID" id="65560384"/>